<keyword evidence="3" id="KW-1185">Reference proteome</keyword>
<dbReference type="GO" id="GO:0005525">
    <property type="term" value="F:GTP binding"/>
    <property type="evidence" value="ECO:0007669"/>
    <property type="project" value="InterPro"/>
</dbReference>
<comment type="caution">
    <text evidence="2">The sequence shown here is derived from an EMBL/GenBank/DDBJ whole genome shotgun (WGS) entry which is preliminary data.</text>
</comment>
<evidence type="ECO:0000313" key="2">
    <source>
        <dbReference type="EMBL" id="KAH9319486.1"/>
    </source>
</evidence>
<evidence type="ECO:0000259" key="1">
    <source>
        <dbReference type="PROSITE" id="PS51717"/>
    </source>
</evidence>
<dbReference type="AlphaFoldDB" id="A0AA38GA17"/>
<protein>
    <recommendedName>
        <fullName evidence="1">VLIG-type G domain-containing protein</fullName>
    </recommendedName>
</protein>
<reference evidence="2 3" key="1">
    <citation type="journal article" date="2021" name="Nat. Plants">
        <title>The Taxus genome provides insights into paclitaxel biosynthesis.</title>
        <authorList>
            <person name="Xiong X."/>
            <person name="Gou J."/>
            <person name="Liao Q."/>
            <person name="Li Y."/>
            <person name="Zhou Q."/>
            <person name="Bi G."/>
            <person name="Li C."/>
            <person name="Du R."/>
            <person name="Wang X."/>
            <person name="Sun T."/>
            <person name="Guo L."/>
            <person name="Liang H."/>
            <person name="Lu P."/>
            <person name="Wu Y."/>
            <person name="Zhang Z."/>
            <person name="Ro D.K."/>
            <person name="Shang Y."/>
            <person name="Huang S."/>
            <person name="Yan J."/>
        </authorList>
    </citation>
    <scope>NUCLEOTIDE SEQUENCE [LARGE SCALE GENOMIC DNA]</scope>
    <source>
        <strain evidence="2">Ta-2019</strain>
    </source>
</reference>
<dbReference type="SUPFAM" id="SSF52540">
    <property type="entry name" value="P-loop containing nucleoside triphosphate hydrolases"/>
    <property type="match status" value="1"/>
</dbReference>
<sequence length="207" mass="23216">MKIEFQVENAENYLISVAAEEDTHVKMGMWVCKLVCLTPIQIAHVENNAMVALKDGLQIPHYISYVESVSLSNSICFGFYDVVFSNWKGKIKVISSMEKQSSGKSYLLNHLSGSLLDVIGGRCTDGVWMTITIGEDGDGQGDNRYLYVFLDFDGLDSFERSEQEDMLLSVLNVAVSNLTIFNKKDFHLDKDTESAFSRFQSGINLLK</sequence>
<gene>
    <name evidence="2" type="ORF">KI387_021255</name>
</gene>
<dbReference type="Proteomes" id="UP000824469">
    <property type="component" value="Unassembled WGS sequence"/>
</dbReference>
<dbReference type="EMBL" id="JAHRHJ020000004">
    <property type="protein sequence ID" value="KAH9319486.1"/>
    <property type="molecule type" value="Genomic_DNA"/>
</dbReference>
<feature type="domain" description="VLIG-type G" evidence="1">
    <location>
        <begin position="88"/>
        <end position="207"/>
    </location>
</feature>
<dbReference type="Gene3D" id="3.40.50.300">
    <property type="entry name" value="P-loop containing nucleotide triphosphate hydrolases"/>
    <property type="match status" value="1"/>
</dbReference>
<name>A0AA38GA17_TAXCH</name>
<organism evidence="2 3">
    <name type="scientific">Taxus chinensis</name>
    <name type="common">Chinese yew</name>
    <name type="synonym">Taxus wallichiana var. chinensis</name>
    <dbReference type="NCBI Taxonomy" id="29808"/>
    <lineage>
        <taxon>Eukaryota</taxon>
        <taxon>Viridiplantae</taxon>
        <taxon>Streptophyta</taxon>
        <taxon>Embryophyta</taxon>
        <taxon>Tracheophyta</taxon>
        <taxon>Spermatophyta</taxon>
        <taxon>Pinopsida</taxon>
        <taxon>Pinidae</taxon>
        <taxon>Conifers II</taxon>
        <taxon>Cupressales</taxon>
        <taxon>Taxaceae</taxon>
        <taxon>Taxus</taxon>
    </lineage>
</organism>
<dbReference type="InterPro" id="IPR030383">
    <property type="entry name" value="G_VLIG_dom"/>
</dbReference>
<dbReference type="PANTHER" id="PTHR22796">
    <property type="entry name" value="URG4-RELATED"/>
    <property type="match status" value="1"/>
</dbReference>
<evidence type="ECO:0000313" key="3">
    <source>
        <dbReference type="Proteomes" id="UP000824469"/>
    </source>
</evidence>
<dbReference type="PROSITE" id="PS51717">
    <property type="entry name" value="G_VLIG"/>
    <property type="match status" value="1"/>
</dbReference>
<accession>A0AA38GA17</accession>
<dbReference type="PANTHER" id="PTHR22796:SF1">
    <property type="entry name" value="VWFA DOMAIN-CONTAINING PROTEIN"/>
    <property type="match status" value="1"/>
</dbReference>
<dbReference type="InterPro" id="IPR027417">
    <property type="entry name" value="P-loop_NTPase"/>
</dbReference>
<proteinExistence type="predicted"/>